<name>A0A0A9FP02_ARUDO</name>
<reference evidence="2" key="1">
    <citation type="submission" date="2014-09" db="EMBL/GenBank/DDBJ databases">
        <authorList>
            <person name="Magalhaes I.L.F."/>
            <person name="Oliveira U."/>
            <person name="Santos F.R."/>
            <person name="Vidigal T.H.D.A."/>
            <person name="Brescovit A.D."/>
            <person name="Santos A.J."/>
        </authorList>
    </citation>
    <scope>NUCLEOTIDE SEQUENCE</scope>
    <source>
        <tissue evidence="2">Shoot tissue taken approximately 20 cm above the soil surface</tissue>
    </source>
</reference>
<sequence>MAGCSEEAYYIMLKLCIISNLYISIIIKHVLEWAYALFLSIPSDPRHICGGTAWLPSAAAACWTPASERDGTGCNKTARKTTSWKNWN</sequence>
<evidence type="ECO:0000313" key="2">
    <source>
        <dbReference type="EMBL" id="JAE10023.1"/>
    </source>
</evidence>
<organism evidence="2">
    <name type="scientific">Arundo donax</name>
    <name type="common">Giant reed</name>
    <name type="synonym">Donax arundinaceus</name>
    <dbReference type="NCBI Taxonomy" id="35708"/>
    <lineage>
        <taxon>Eukaryota</taxon>
        <taxon>Viridiplantae</taxon>
        <taxon>Streptophyta</taxon>
        <taxon>Embryophyta</taxon>
        <taxon>Tracheophyta</taxon>
        <taxon>Spermatophyta</taxon>
        <taxon>Magnoliopsida</taxon>
        <taxon>Liliopsida</taxon>
        <taxon>Poales</taxon>
        <taxon>Poaceae</taxon>
        <taxon>PACMAD clade</taxon>
        <taxon>Arundinoideae</taxon>
        <taxon>Arundineae</taxon>
        <taxon>Arundo</taxon>
    </lineage>
</organism>
<dbReference type="AlphaFoldDB" id="A0A0A9FP02"/>
<feature type="region of interest" description="Disordered" evidence="1">
    <location>
        <begin position="68"/>
        <end position="88"/>
    </location>
</feature>
<accession>A0A0A9FP02</accession>
<proteinExistence type="predicted"/>
<protein>
    <submittedName>
        <fullName evidence="2">Uncharacterized protein</fullName>
    </submittedName>
</protein>
<reference evidence="2" key="2">
    <citation type="journal article" date="2015" name="Data Brief">
        <title>Shoot transcriptome of the giant reed, Arundo donax.</title>
        <authorList>
            <person name="Barrero R.A."/>
            <person name="Guerrero F.D."/>
            <person name="Moolhuijzen P."/>
            <person name="Goolsby J.A."/>
            <person name="Tidwell J."/>
            <person name="Bellgard S.E."/>
            <person name="Bellgard M.I."/>
        </authorList>
    </citation>
    <scope>NUCLEOTIDE SEQUENCE</scope>
    <source>
        <tissue evidence="2">Shoot tissue taken approximately 20 cm above the soil surface</tissue>
    </source>
</reference>
<evidence type="ECO:0000256" key="1">
    <source>
        <dbReference type="SAM" id="MobiDB-lite"/>
    </source>
</evidence>
<dbReference type="EMBL" id="GBRH01187873">
    <property type="protein sequence ID" value="JAE10023.1"/>
    <property type="molecule type" value="Transcribed_RNA"/>
</dbReference>